<accession>A0A1Z5JEZ6</accession>
<dbReference type="InParanoid" id="A0A1Z5JEZ6"/>
<comment type="caution">
    <text evidence="1">The sequence shown here is derived from an EMBL/GenBank/DDBJ whole genome shotgun (WGS) entry which is preliminary data.</text>
</comment>
<evidence type="ECO:0000313" key="2">
    <source>
        <dbReference type="Proteomes" id="UP000198406"/>
    </source>
</evidence>
<dbReference type="AlphaFoldDB" id="A0A1Z5JEZ6"/>
<sequence length="211" mass="23479">MFRPTGLLCSMQGAFNIISPWDPEKEKARPVIYPASLIKASTLSGRAPLRKYDLVFTLTIEPGQTRSGQVGAQSSDEYVVRRPIKCLLTNHGYCLPDPEVSNRLTVWFTGGALEVENEEADLREWKELFDKELLPSRSTIQSARILAARVFAGADLPESMSEDGTMAYSLNRPIGGHGKAFIDVIYADRTMRVLRGHHGSFFVFTKVPNST</sequence>
<dbReference type="OrthoDB" id="44880at2759"/>
<dbReference type="EMBL" id="BDSP01000050">
    <property type="protein sequence ID" value="GAX12331.1"/>
    <property type="molecule type" value="Genomic_DNA"/>
</dbReference>
<name>A0A1Z5JEZ6_FISSO</name>
<protein>
    <submittedName>
        <fullName evidence="1">Uncharacterized protein</fullName>
    </submittedName>
</protein>
<keyword evidence="2" id="KW-1185">Reference proteome</keyword>
<gene>
    <name evidence="1" type="ORF">FisN_1Hh264</name>
</gene>
<dbReference type="Proteomes" id="UP000198406">
    <property type="component" value="Unassembled WGS sequence"/>
</dbReference>
<proteinExistence type="predicted"/>
<reference evidence="1 2" key="1">
    <citation type="journal article" date="2015" name="Plant Cell">
        <title>Oil accumulation by the oleaginous diatom Fistulifera solaris as revealed by the genome and transcriptome.</title>
        <authorList>
            <person name="Tanaka T."/>
            <person name="Maeda Y."/>
            <person name="Veluchamy A."/>
            <person name="Tanaka M."/>
            <person name="Abida H."/>
            <person name="Marechal E."/>
            <person name="Bowler C."/>
            <person name="Muto M."/>
            <person name="Sunaga Y."/>
            <person name="Tanaka M."/>
            <person name="Yoshino T."/>
            <person name="Taniguchi T."/>
            <person name="Fukuda Y."/>
            <person name="Nemoto M."/>
            <person name="Matsumoto M."/>
            <person name="Wong P.S."/>
            <person name="Aburatani S."/>
            <person name="Fujibuchi W."/>
        </authorList>
    </citation>
    <scope>NUCLEOTIDE SEQUENCE [LARGE SCALE GENOMIC DNA]</scope>
    <source>
        <strain evidence="1 2">JPCC DA0580</strain>
    </source>
</reference>
<organism evidence="1 2">
    <name type="scientific">Fistulifera solaris</name>
    <name type="common">Oleaginous diatom</name>
    <dbReference type="NCBI Taxonomy" id="1519565"/>
    <lineage>
        <taxon>Eukaryota</taxon>
        <taxon>Sar</taxon>
        <taxon>Stramenopiles</taxon>
        <taxon>Ochrophyta</taxon>
        <taxon>Bacillariophyta</taxon>
        <taxon>Bacillariophyceae</taxon>
        <taxon>Bacillariophycidae</taxon>
        <taxon>Naviculales</taxon>
        <taxon>Naviculaceae</taxon>
        <taxon>Fistulifera</taxon>
    </lineage>
</organism>
<evidence type="ECO:0000313" key="1">
    <source>
        <dbReference type="EMBL" id="GAX12331.1"/>
    </source>
</evidence>